<evidence type="ECO:0000259" key="2">
    <source>
        <dbReference type="PROSITE" id="PS50531"/>
    </source>
</evidence>
<comment type="caution">
    <text evidence="3">The sequence shown here is derived from an EMBL/GenBank/DDBJ whole genome shotgun (WGS) entry which is preliminary data.</text>
</comment>
<keyword evidence="4" id="KW-1185">Reference proteome</keyword>
<dbReference type="EMBL" id="JAUSZI010000002">
    <property type="protein sequence ID" value="MDQ1033282.1"/>
    <property type="molecule type" value="Genomic_DNA"/>
</dbReference>
<dbReference type="Gene3D" id="1.10.10.60">
    <property type="entry name" value="Homeodomain-like"/>
    <property type="match status" value="1"/>
</dbReference>
<name>A0ABU0TCB3_9ACTN</name>
<organism evidence="3 4">
    <name type="scientific">Streptomyces umbrinus</name>
    <dbReference type="NCBI Taxonomy" id="67370"/>
    <lineage>
        <taxon>Bacteria</taxon>
        <taxon>Bacillati</taxon>
        <taxon>Actinomycetota</taxon>
        <taxon>Actinomycetes</taxon>
        <taxon>Kitasatosporales</taxon>
        <taxon>Streptomycetaceae</taxon>
        <taxon>Streptomyces</taxon>
        <taxon>Streptomyces phaeochromogenes group</taxon>
    </lineage>
</organism>
<feature type="region of interest" description="Disordered" evidence="1">
    <location>
        <begin position="37"/>
        <end position="60"/>
    </location>
</feature>
<dbReference type="InterPro" id="IPR017894">
    <property type="entry name" value="HTH_IS21_transposase_type"/>
</dbReference>
<proteinExistence type="predicted"/>
<reference evidence="3 4" key="1">
    <citation type="submission" date="2023-07" db="EMBL/GenBank/DDBJ databases">
        <title>Comparative genomics of wheat-associated soil bacteria to identify genetic determinants of phenazine resistance.</title>
        <authorList>
            <person name="Mouncey N."/>
        </authorList>
    </citation>
    <scope>NUCLEOTIDE SEQUENCE [LARGE SCALE GENOMIC DNA]</scope>
    <source>
        <strain evidence="3 4">V2I4</strain>
    </source>
</reference>
<feature type="domain" description="HTH IS21-type" evidence="2">
    <location>
        <begin position="10"/>
        <end position="76"/>
    </location>
</feature>
<dbReference type="PROSITE" id="PS50531">
    <property type="entry name" value="HTH_IS21"/>
    <property type="match status" value="1"/>
</dbReference>
<evidence type="ECO:0000313" key="3">
    <source>
        <dbReference type="EMBL" id="MDQ1033282.1"/>
    </source>
</evidence>
<dbReference type="RefSeq" id="WP_373467048.1">
    <property type="nucleotide sequence ID" value="NZ_JAUSZI010000002.1"/>
</dbReference>
<protein>
    <recommendedName>
        <fullName evidence="2">HTH IS21-type domain-containing protein</fullName>
    </recommendedName>
</protein>
<dbReference type="Proteomes" id="UP001230328">
    <property type="component" value="Unassembled WGS sequence"/>
</dbReference>
<evidence type="ECO:0000313" key="4">
    <source>
        <dbReference type="Proteomes" id="UP001230328"/>
    </source>
</evidence>
<accession>A0ABU0TCB3</accession>
<sequence>MVLDPHRWLELRRFRGLLESGALSLSEIARETGLDRKTVRKYLSSPGPTTPPRRAPNGRPRARVIDEFAPLVVPINGPSYRLKNRLQAIERETDVA</sequence>
<evidence type="ECO:0000256" key="1">
    <source>
        <dbReference type="SAM" id="MobiDB-lite"/>
    </source>
</evidence>
<gene>
    <name evidence="3" type="ORF">QF035_010864</name>
</gene>